<name>A0AAD4XKQ3_9MAGN</name>
<proteinExistence type="predicted"/>
<reference evidence="1" key="1">
    <citation type="submission" date="2022-04" db="EMBL/GenBank/DDBJ databases">
        <title>A functionally conserved STORR gene fusion in Papaver species that diverged 16.8 million years ago.</title>
        <authorList>
            <person name="Catania T."/>
        </authorList>
    </citation>
    <scope>NUCLEOTIDE SEQUENCE</scope>
    <source>
        <strain evidence="1">S-188037</strain>
    </source>
</reference>
<organism evidence="1 2">
    <name type="scientific">Papaver atlanticum</name>
    <dbReference type="NCBI Taxonomy" id="357466"/>
    <lineage>
        <taxon>Eukaryota</taxon>
        <taxon>Viridiplantae</taxon>
        <taxon>Streptophyta</taxon>
        <taxon>Embryophyta</taxon>
        <taxon>Tracheophyta</taxon>
        <taxon>Spermatophyta</taxon>
        <taxon>Magnoliopsida</taxon>
        <taxon>Ranunculales</taxon>
        <taxon>Papaveraceae</taxon>
        <taxon>Papaveroideae</taxon>
        <taxon>Papaver</taxon>
    </lineage>
</organism>
<comment type="caution">
    <text evidence="1">The sequence shown here is derived from an EMBL/GenBank/DDBJ whole genome shotgun (WGS) entry which is preliminary data.</text>
</comment>
<evidence type="ECO:0008006" key="3">
    <source>
        <dbReference type="Google" id="ProtNLM"/>
    </source>
</evidence>
<keyword evidence="2" id="KW-1185">Reference proteome</keyword>
<protein>
    <recommendedName>
        <fullName evidence="3">Retrotransposon gag domain-containing protein</fullName>
    </recommendedName>
</protein>
<dbReference type="AlphaFoldDB" id="A0AAD4XKQ3"/>
<evidence type="ECO:0000313" key="2">
    <source>
        <dbReference type="Proteomes" id="UP001202328"/>
    </source>
</evidence>
<evidence type="ECO:0000313" key="1">
    <source>
        <dbReference type="EMBL" id="KAI3922695.1"/>
    </source>
</evidence>
<feature type="non-terminal residue" evidence="1">
    <location>
        <position position="84"/>
    </location>
</feature>
<sequence>QFEELKQKKDQIVVEYECEFDRLSLFAAHLIPTEADKIKRFLNGLHNGIAQHIIGNPIFDTYAKVANYARAHCLRIQEAKRKKT</sequence>
<feature type="non-terminal residue" evidence="1">
    <location>
        <position position="1"/>
    </location>
</feature>
<dbReference type="Proteomes" id="UP001202328">
    <property type="component" value="Unassembled WGS sequence"/>
</dbReference>
<gene>
    <name evidence="1" type="ORF">MKW98_006826</name>
</gene>
<accession>A0AAD4XKQ3</accession>
<dbReference type="EMBL" id="JAJJMB010008592">
    <property type="protein sequence ID" value="KAI3922695.1"/>
    <property type="molecule type" value="Genomic_DNA"/>
</dbReference>